<dbReference type="InterPro" id="IPR018247">
    <property type="entry name" value="EF_Hand_1_Ca_BS"/>
</dbReference>
<keyword evidence="3" id="KW-0732">Signal</keyword>
<dbReference type="Gene3D" id="3.40.50.1980">
    <property type="entry name" value="Nitrogenase molybdenum iron protein domain"/>
    <property type="match status" value="3"/>
</dbReference>
<gene>
    <name evidence="4" type="ORF">ACFSX4_09860</name>
</gene>
<dbReference type="PANTHER" id="PTHR42953">
    <property type="entry name" value="HIGH-AFFINITY ZINC UPTAKE SYSTEM PROTEIN ZNUA-RELATED"/>
    <property type="match status" value="1"/>
</dbReference>
<dbReference type="InterPro" id="IPR006127">
    <property type="entry name" value="ZnuA-like"/>
</dbReference>
<evidence type="ECO:0000313" key="5">
    <source>
        <dbReference type="Proteomes" id="UP001597519"/>
    </source>
</evidence>
<keyword evidence="1" id="KW-0175">Coiled coil</keyword>
<dbReference type="RefSeq" id="WP_377774113.1">
    <property type="nucleotide sequence ID" value="NZ_JBHUOQ010000004.1"/>
</dbReference>
<dbReference type="Proteomes" id="UP001597519">
    <property type="component" value="Unassembled WGS sequence"/>
</dbReference>
<dbReference type="Pfam" id="PF01297">
    <property type="entry name" value="ZnuA"/>
    <property type="match status" value="1"/>
</dbReference>
<dbReference type="PANTHER" id="PTHR42953:SF8">
    <property type="entry name" value="ZINT DOMAIN-CONTAINING PROTEIN"/>
    <property type="match status" value="1"/>
</dbReference>
<evidence type="ECO:0000256" key="1">
    <source>
        <dbReference type="SAM" id="Coils"/>
    </source>
</evidence>
<sequence>MKNFKLIFLIIAAALAAACQNGNESESETDLTIYTTVYPLEYIAQEIGGDTVDVSSVYPPGADGHSYEPTIQEMTKFADGDAFFYVGDSMEAFSDSIASALGSEDVELIGLSEHEELFQKTPHNEEEPADSGDASVTLQGVQDHYHTGDTIEITAEYTGGTDHFHWYTRASESDEWSEVSGEYHDTIELEATDEIAQVKAEQFDESHEVLTESEPVDIIIDDHEGEDAHHDEDQNEENTEEAGNDTSSDGSITIEDLAGHYHTGDIVELNVSADLDYDTLQWYTLSPDDEDWQESDQSDETVFEGEATSSLAQVKVAALDENGEVIEESDAVDIVIDDHEDSDPHIWIDPLKMIEVAEIVRDEMTALNPEEEALYSQNFESLKADLENLDQEFNDTLNDGEEKHIIVPHAAFGYWEKYGVEQIPITGYSMTDEPSQRQLGELINAAQDYNLDYVLYEQNNEGKISRVIQDEIGAEAEVIHNMEVRTEEDIDNGEDYISLMQRNLETLVKVTE</sequence>
<feature type="signal peptide" evidence="3">
    <location>
        <begin position="1"/>
        <end position="18"/>
    </location>
</feature>
<proteinExistence type="predicted"/>
<accession>A0ABW5WWX5</accession>
<dbReference type="PROSITE" id="PS00018">
    <property type="entry name" value="EF_HAND_1"/>
    <property type="match status" value="1"/>
</dbReference>
<protein>
    <submittedName>
        <fullName evidence="4">Metal ABC transporter solute-binding protein, Zn/Mn family</fullName>
    </submittedName>
</protein>
<feature type="coiled-coil region" evidence="1">
    <location>
        <begin position="372"/>
        <end position="399"/>
    </location>
</feature>
<organism evidence="4 5">
    <name type="scientific">Corticicoccus populi</name>
    <dbReference type="NCBI Taxonomy" id="1812821"/>
    <lineage>
        <taxon>Bacteria</taxon>
        <taxon>Bacillati</taxon>
        <taxon>Bacillota</taxon>
        <taxon>Bacilli</taxon>
        <taxon>Bacillales</taxon>
        <taxon>Staphylococcaceae</taxon>
        <taxon>Corticicoccus</taxon>
    </lineage>
</organism>
<feature type="compositionally biased region" description="Acidic residues" evidence="2">
    <location>
        <begin position="233"/>
        <end position="243"/>
    </location>
</feature>
<keyword evidence="5" id="KW-1185">Reference proteome</keyword>
<reference evidence="5" key="1">
    <citation type="journal article" date="2019" name="Int. J. Syst. Evol. Microbiol.">
        <title>The Global Catalogue of Microorganisms (GCM) 10K type strain sequencing project: providing services to taxonomists for standard genome sequencing and annotation.</title>
        <authorList>
            <consortium name="The Broad Institute Genomics Platform"/>
            <consortium name="The Broad Institute Genome Sequencing Center for Infectious Disease"/>
            <person name="Wu L."/>
            <person name="Ma J."/>
        </authorList>
    </citation>
    <scope>NUCLEOTIDE SEQUENCE [LARGE SCALE GENOMIC DNA]</scope>
    <source>
        <strain evidence="5">KCTC 33575</strain>
    </source>
</reference>
<dbReference type="SUPFAM" id="SSF53807">
    <property type="entry name" value="Helical backbone' metal receptor"/>
    <property type="match status" value="1"/>
</dbReference>
<name>A0ABW5WWX5_9STAP</name>
<dbReference type="InterPro" id="IPR050492">
    <property type="entry name" value="Bact_metal-bind_prot9"/>
</dbReference>
<feature type="region of interest" description="Disordered" evidence="2">
    <location>
        <begin position="227"/>
        <end position="252"/>
    </location>
</feature>
<comment type="caution">
    <text evidence="4">The sequence shown here is derived from an EMBL/GenBank/DDBJ whole genome shotgun (WGS) entry which is preliminary data.</text>
</comment>
<evidence type="ECO:0000256" key="2">
    <source>
        <dbReference type="SAM" id="MobiDB-lite"/>
    </source>
</evidence>
<evidence type="ECO:0000256" key="3">
    <source>
        <dbReference type="SAM" id="SignalP"/>
    </source>
</evidence>
<dbReference type="EMBL" id="JBHUOQ010000004">
    <property type="protein sequence ID" value="MFD2830763.1"/>
    <property type="molecule type" value="Genomic_DNA"/>
</dbReference>
<dbReference type="PROSITE" id="PS51257">
    <property type="entry name" value="PROKAR_LIPOPROTEIN"/>
    <property type="match status" value="1"/>
</dbReference>
<evidence type="ECO:0000313" key="4">
    <source>
        <dbReference type="EMBL" id="MFD2830763.1"/>
    </source>
</evidence>
<feature type="chain" id="PRO_5047109468" evidence="3">
    <location>
        <begin position="19"/>
        <end position="512"/>
    </location>
</feature>